<dbReference type="Proteomes" id="UP001057402">
    <property type="component" value="Chromosome 7"/>
</dbReference>
<sequence>MDLIFTDLPTPAAAEKMLSFNYLLSSFPLARDVSAGTHASSANSGHGGYRADLLEEKTSTNNGGSNDDKKKRRKKKKGRETKIRTARGVRDRRVRLSMEVSRKFFGLQDALGFDTASDTIEWLISESGNAIEEVKISNEVPVTGSCSSPGGSATACDLSRGNCAEKDARRECRARARARARERTEAKRNHNNSDGCSGISRSDFFN</sequence>
<proteinExistence type="predicted"/>
<reference evidence="2" key="1">
    <citation type="journal article" date="2023" name="Front. Plant Sci.">
        <title>Chromosomal-level genome assembly of Melastoma candidum provides insights into trichome evolution.</title>
        <authorList>
            <person name="Zhong Y."/>
            <person name="Wu W."/>
            <person name="Sun C."/>
            <person name="Zou P."/>
            <person name="Liu Y."/>
            <person name="Dai S."/>
            <person name="Zhou R."/>
        </authorList>
    </citation>
    <scope>NUCLEOTIDE SEQUENCE [LARGE SCALE GENOMIC DNA]</scope>
</reference>
<protein>
    <submittedName>
        <fullName evidence="1">Uncharacterized protein</fullName>
    </submittedName>
</protein>
<name>A0ACB9NT19_9MYRT</name>
<keyword evidence="2" id="KW-1185">Reference proteome</keyword>
<evidence type="ECO:0000313" key="2">
    <source>
        <dbReference type="Proteomes" id="UP001057402"/>
    </source>
</evidence>
<comment type="caution">
    <text evidence="1">The sequence shown here is derived from an EMBL/GenBank/DDBJ whole genome shotgun (WGS) entry which is preliminary data.</text>
</comment>
<organism evidence="1 2">
    <name type="scientific">Melastoma candidum</name>
    <dbReference type="NCBI Taxonomy" id="119954"/>
    <lineage>
        <taxon>Eukaryota</taxon>
        <taxon>Viridiplantae</taxon>
        <taxon>Streptophyta</taxon>
        <taxon>Embryophyta</taxon>
        <taxon>Tracheophyta</taxon>
        <taxon>Spermatophyta</taxon>
        <taxon>Magnoliopsida</taxon>
        <taxon>eudicotyledons</taxon>
        <taxon>Gunneridae</taxon>
        <taxon>Pentapetalae</taxon>
        <taxon>rosids</taxon>
        <taxon>malvids</taxon>
        <taxon>Myrtales</taxon>
        <taxon>Melastomataceae</taxon>
        <taxon>Melastomatoideae</taxon>
        <taxon>Melastomateae</taxon>
        <taxon>Melastoma</taxon>
    </lineage>
</organism>
<evidence type="ECO:0000313" key="1">
    <source>
        <dbReference type="EMBL" id="KAI4339638.1"/>
    </source>
</evidence>
<accession>A0ACB9NT19</accession>
<dbReference type="EMBL" id="CM042886">
    <property type="protein sequence ID" value="KAI4339638.1"/>
    <property type="molecule type" value="Genomic_DNA"/>
</dbReference>
<gene>
    <name evidence="1" type="ORF">MLD38_024555</name>
</gene>